<name>A0A428HS08_STRMT</name>
<evidence type="ECO:0000313" key="2">
    <source>
        <dbReference type="Proteomes" id="UP000277773"/>
    </source>
</evidence>
<dbReference type="EMBL" id="RJPY01000004">
    <property type="protein sequence ID" value="RSJ98460.1"/>
    <property type="molecule type" value="Genomic_DNA"/>
</dbReference>
<comment type="caution">
    <text evidence="1">The sequence shown here is derived from an EMBL/GenBank/DDBJ whole genome shotgun (WGS) entry which is preliminary data.</text>
</comment>
<protein>
    <submittedName>
        <fullName evidence="1">Uncharacterized protein</fullName>
    </submittedName>
</protein>
<proteinExistence type="predicted"/>
<reference evidence="1 2" key="1">
    <citation type="submission" date="2018-11" db="EMBL/GenBank/DDBJ databases">
        <title>Species Designations Belie Phenotypic and Genotypic Heterogeneity in Oral Streptococci.</title>
        <authorList>
            <person name="Velsko I."/>
        </authorList>
    </citation>
    <scope>NUCLEOTIDE SEQUENCE [LARGE SCALE GENOMIC DNA]</scope>
    <source>
        <strain evidence="1 2">BCC08</strain>
    </source>
</reference>
<gene>
    <name evidence="1" type="ORF">D8786_04495</name>
</gene>
<dbReference type="AlphaFoldDB" id="A0A428HS08"/>
<sequence>MSFGLLNDFLQTSKEERVEVLYRYLVDGESGSFIAEDFYSNKNYAWKISAITQGYCEKGGKNRGKVNTTKLLIYKFVSSYPNGTYKSGITLSDFLNKHQNFKSDGESKMDDSELNKGIYHYEPIDFAALGASIGSTSHKNKNYSKFELPKLQYNLGDDSENLLKSHKKIKLSKGCREEDYQEKINSLFGEKQPIFQIADAFHDVSYNITIGVIIFFYEDFAYMVEKPYFGYSGLAYERELFEDFVLYKNVINISEEVATYIKHSDIIKENGSKLAFDEFYTVTNFVLGTLKFNTYQNEERTSQIVKSVNHIINYYKKSLKKKIFSKFHNTPIQIKYKRPITLVSGTTHDTYNQMLSEMFPNRTVIYELDGSYDVKYNVKVFFYPDFLYIIEKPYFGNLFNGKEYVEGVSRDWTLFDKLIMYKDINKVHGSYASVHNETKFSTSEWAYSDTYEVTHFYLGEVGEVFSTYRNDDETKKIISTINNIIKTYKGE</sequence>
<organism evidence="1 2">
    <name type="scientific">Streptococcus mitis</name>
    <dbReference type="NCBI Taxonomy" id="28037"/>
    <lineage>
        <taxon>Bacteria</taxon>
        <taxon>Bacillati</taxon>
        <taxon>Bacillota</taxon>
        <taxon>Bacilli</taxon>
        <taxon>Lactobacillales</taxon>
        <taxon>Streptococcaceae</taxon>
        <taxon>Streptococcus</taxon>
        <taxon>Streptococcus mitis group</taxon>
    </lineage>
</organism>
<dbReference type="RefSeq" id="WP_125851863.1">
    <property type="nucleotide sequence ID" value="NZ_RJPY01000004.1"/>
</dbReference>
<accession>A0A428HS08</accession>
<evidence type="ECO:0000313" key="1">
    <source>
        <dbReference type="EMBL" id="RSJ98460.1"/>
    </source>
</evidence>
<dbReference type="Proteomes" id="UP000277773">
    <property type="component" value="Unassembled WGS sequence"/>
</dbReference>